<sequence length="276" mass="29903">MSVAIVEQHRTDLTALRRLAVSDLAAVVAAIRGLDPAAAREVLKEAIPDLMDPFMGAASDAAAVLLEELYTLAGQRPPTVGPAQLLQPSRVDALARWAVTPMVDETLESSVLSRLTGAAARMIFDSSRLTMQDGVTRHPDGRRVYFQRMPRANCCAFCGLLASRPPYMAYRSDAAAGQVVGRGSTRTGLDAFGSRLSGGVGGGIHARGTRAISEQYHDECHCLAVPILRGPTADAIRASRATYEERYQQSLTDEHGRQLTDLRDILAEWRKQHGTH</sequence>
<proteinExistence type="predicted"/>
<accession>A0ABX5QEH8</accession>
<dbReference type="Pfam" id="PF25310">
    <property type="entry name" value="VG15"/>
    <property type="match status" value="1"/>
</dbReference>
<keyword evidence="2" id="KW-1185">Reference proteome</keyword>
<dbReference type="EMBL" id="CP035037">
    <property type="protein sequence ID" value="QAB17477.1"/>
    <property type="molecule type" value="Genomic_DNA"/>
</dbReference>
<evidence type="ECO:0008006" key="3">
    <source>
        <dbReference type="Google" id="ProtNLM"/>
    </source>
</evidence>
<evidence type="ECO:0000313" key="1">
    <source>
        <dbReference type="EMBL" id="QAB17477.1"/>
    </source>
</evidence>
<organism evidence="1 2">
    <name type="scientific">Leucobacter muris</name>
    <dbReference type="NCBI Taxonomy" id="1935379"/>
    <lineage>
        <taxon>Bacteria</taxon>
        <taxon>Bacillati</taxon>
        <taxon>Actinomycetota</taxon>
        <taxon>Actinomycetes</taxon>
        <taxon>Micrococcales</taxon>
        <taxon>Microbacteriaceae</taxon>
        <taxon>Leucobacter</taxon>
    </lineage>
</organism>
<reference evidence="1 2" key="1">
    <citation type="submission" date="2019-01" db="EMBL/GenBank/DDBJ databases">
        <title>Leucobacter muris sp. nov. isolated from the nose of a laboratory mouse.</title>
        <authorList>
            <person name="Benga L."/>
            <person name="Sproeer C."/>
            <person name="Schumann P."/>
            <person name="Verbarg S."/>
            <person name="Bunk B."/>
            <person name="Engelhardt E."/>
            <person name="Benten P.M."/>
            <person name="Sager M."/>
        </authorList>
    </citation>
    <scope>NUCLEOTIDE SEQUENCE [LARGE SCALE GENOMIC DNA]</scope>
    <source>
        <strain evidence="1 2">DSM 101948</strain>
    </source>
</reference>
<dbReference type="InterPro" id="IPR057369">
    <property type="entry name" value="VG15"/>
</dbReference>
<name>A0ABX5QEH8_9MICO</name>
<dbReference type="Proteomes" id="UP000285768">
    <property type="component" value="Chromosome"/>
</dbReference>
<dbReference type="RefSeq" id="WP_128386609.1">
    <property type="nucleotide sequence ID" value="NZ_CP035037.1"/>
</dbReference>
<protein>
    <recommendedName>
        <fullName evidence="3">Capsid maturation protease</fullName>
    </recommendedName>
</protein>
<gene>
    <name evidence="1" type="ORF">Leucomu_05675</name>
</gene>
<evidence type="ECO:0000313" key="2">
    <source>
        <dbReference type="Proteomes" id="UP000285768"/>
    </source>
</evidence>